<feature type="domain" description="Methyltransferase small" evidence="7">
    <location>
        <begin position="151"/>
        <end position="234"/>
    </location>
</feature>
<sequence>MGGTLGETPEIPPQSPARPCAGGVFCGRQQNRPYPMSSPNTAALPATPTLREAQTLAAMVGLPTLEARMLLTHVTGLTRTQLITRDTDTLTLAQRDAFATLLARRLAGEPMAYLLGEREFFGRKFRVTPDVLIPRPDTEIAAEASLARLADVPRPLVLDLGTGSGILAVTLARERTDAQVWATDISPGALMVAQDNASALGADRINFLVSDWYAALPPGLRFHLVVSNPPYIAAGDPHLAEGDLRFEPIDALTDHQDGLSDLRTIVDGAPQRLLPGGWLLMEHGYDQAQATRALLQETGFTDVFTARDLAGQERCTGGRWSGAQA</sequence>
<dbReference type="CDD" id="cd02440">
    <property type="entry name" value="AdoMet_MTases"/>
    <property type="match status" value="1"/>
</dbReference>
<keyword evidence="3 5" id="KW-0949">S-adenosyl-L-methionine</keyword>
<feature type="binding site" evidence="5">
    <location>
        <position position="228"/>
    </location>
    <ligand>
        <name>S-adenosyl-L-methionine</name>
        <dbReference type="ChEBI" id="CHEBI:59789"/>
    </ligand>
</feature>
<dbReference type="GO" id="GO:0032259">
    <property type="term" value="P:methylation"/>
    <property type="evidence" value="ECO:0007669"/>
    <property type="project" value="UniProtKB-KW"/>
</dbReference>
<dbReference type="InterPro" id="IPR004556">
    <property type="entry name" value="HemK-like"/>
</dbReference>
<dbReference type="PROSITE" id="PS00092">
    <property type="entry name" value="N6_MTASE"/>
    <property type="match status" value="1"/>
</dbReference>
<dbReference type="Pfam" id="PF05175">
    <property type="entry name" value="MTS"/>
    <property type="match status" value="1"/>
</dbReference>
<evidence type="ECO:0000256" key="4">
    <source>
        <dbReference type="ARBA" id="ARBA00048391"/>
    </source>
</evidence>
<dbReference type="InterPro" id="IPR007848">
    <property type="entry name" value="Small_mtfrase_dom"/>
</dbReference>
<dbReference type="Gene3D" id="1.10.8.10">
    <property type="entry name" value="DNA helicase RuvA subunit, C-terminal domain"/>
    <property type="match status" value="1"/>
</dbReference>
<comment type="catalytic activity">
    <reaction evidence="4 5">
        <text>L-glutaminyl-[peptide chain release factor] + S-adenosyl-L-methionine = N(5)-methyl-L-glutaminyl-[peptide chain release factor] + S-adenosyl-L-homocysteine + H(+)</text>
        <dbReference type="Rhea" id="RHEA:42896"/>
        <dbReference type="Rhea" id="RHEA-COMP:10271"/>
        <dbReference type="Rhea" id="RHEA-COMP:10272"/>
        <dbReference type="ChEBI" id="CHEBI:15378"/>
        <dbReference type="ChEBI" id="CHEBI:30011"/>
        <dbReference type="ChEBI" id="CHEBI:57856"/>
        <dbReference type="ChEBI" id="CHEBI:59789"/>
        <dbReference type="ChEBI" id="CHEBI:61891"/>
        <dbReference type="EC" id="2.1.1.297"/>
    </reaction>
</comment>
<dbReference type="Pfam" id="PF17827">
    <property type="entry name" value="PrmC_N"/>
    <property type="match status" value="1"/>
</dbReference>
<feature type="binding site" evidence="5">
    <location>
        <begin position="228"/>
        <end position="231"/>
    </location>
    <ligand>
        <name>substrate</name>
    </ligand>
</feature>
<evidence type="ECO:0000313" key="10">
    <source>
        <dbReference type="Proteomes" id="UP000295294"/>
    </source>
</evidence>
<evidence type="ECO:0000256" key="2">
    <source>
        <dbReference type="ARBA" id="ARBA00022679"/>
    </source>
</evidence>
<dbReference type="GO" id="GO:0102559">
    <property type="term" value="F:peptide chain release factor N(5)-glutamine methyltransferase activity"/>
    <property type="evidence" value="ECO:0007669"/>
    <property type="project" value="UniProtKB-EC"/>
</dbReference>
<evidence type="ECO:0000259" key="8">
    <source>
        <dbReference type="Pfam" id="PF17827"/>
    </source>
</evidence>
<dbReference type="Proteomes" id="UP000295294">
    <property type="component" value="Chromosome 2"/>
</dbReference>
<dbReference type="AlphaFoldDB" id="A0A4P7LLF8"/>
<proteinExistence type="inferred from homology"/>
<feature type="domain" description="Release factor glutamine methyltransferase N-terminal" evidence="8">
    <location>
        <begin position="54"/>
        <end position="116"/>
    </location>
</feature>
<dbReference type="FunFam" id="3.40.50.150:FF:000053">
    <property type="entry name" value="Release factor glutamine methyltransferase"/>
    <property type="match status" value="1"/>
</dbReference>
<comment type="similarity">
    <text evidence="5">Belongs to the protein N5-glutamine methyltransferase family. PrmC subfamily.</text>
</comment>
<dbReference type="EC" id="2.1.1.297" evidence="5"/>
<comment type="function">
    <text evidence="5">Methylates the class 1 translation termination release factors RF1/PrfA and RF2/PrfB on the glutamine residue of the universally conserved GGQ motif.</text>
</comment>
<keyword evidence="1 5" id="KW-0489">Methyltransferase</keyword>
<name>A0A4P7LLF8_9BURK</name>
<dbReference type="InterPro" id="IPR050320">
    <property type="entry name" value="N5-glutamine_MTase"/>
</dbReference>
<organism evidence="9 10">
    <name type="scientific">Cupriavidus oxalaticus</name>
    <dbReference type="NCBI Taxonomy" id="96344"/>
    <lineage>
        <taxon>Bacteria</taxon>
        <taxon>Pseudomonadati</taxon>
        <taxon>Pseudomonadota</taxon>
        <taxon>Betaproteobacteria</taxon>
        <taxon>Burkholderiales</taxon>
        <taxon>Burkholderiaceae</taxon>
        <taxon>Cupriavidus</taxon>
    </lineage>
</organism>
<protein>
    <recommendedName>
        <fullName evidence="5">Release factor glutamine methyltransferase</fullName>
        <shortName evidence="5">RF MTase</shortName>
        <ecNumber evidence="5">2.1.1.297</ecNumber>
    </recommendedName>
    <alternativeName>
        <fullName evidence="5">N5-glutamine methyltransferase PrmC</fullName>
    </alternativeName>
    <alternativeName>
        <fullName evidence="5">Protein-(glutamine-N5) MTase PrmC</fullName>
    </alternativeName>
    <alternativeName>
        <fullName evidence="5">Protein-glutamine N-methyltransferase PrmC</fullName>
    </alternativeName>
</protein>
<dbReference type="OrthoDB" id="9800643at2"/>
<dbReference type="EMBL" id="CP038635">
    <property type="protein sequence ID" value="QBY54413.1"/>
    <property type="molecule type" value="Genomic_DNA"/>
</dbReference>
<dbReference type="PANTHER" id="PTHR18895:SF74">
    <property type="entry name" value="MTRF1L RELEASE FACTOR GLUTAMINE METHYLTRANSFERASE"/>
    <property type="match status" value="1"/>
</dbReference>
<evidence type="ECO:0000313" key="9">
    <source>
        <dbReference type="EMBL" id="QBY54413.1"/>
    </source>
</evidence>
<feature type="region of interest" description="Disordered" evidence="6">
    <location>
        <begin position="1"/>
        <end position="21"/>
    </location>
</feature>
<gene>
    <name evidence="5 9" type="primary">prmC</name>
    <name evidence="9" type="ORF">E0W60_25765</name>
</gene>
<dbReference type="InterPro" id="IPR040758">
    <property type="entry name" value="PrmC_N"/>
</dbReference>
<evidence type="ECO:0000259" key="7">
    <source>
        <dbReference type="Pfam" id="PF05175"/>
    </source>
</evidence>
<evidence type="ECO:0000256" key="1">
    <source>
        <dbReference type="ARBA" id="ARBA00022603"/>
    </source>
</evidence>
<evidence type="ECO:0000256" key="3">
    <source>
        <dbReference type="ARBA" id="ARBA00022691"/>
    </source>
</evidence>
<keyword evidence="2 5" id="KW-0808">Transferase</keyword>
<feature type="binding site" evidence="5">
    <location>
        <position position="184"/>
    </location>
    <ligand>
        <name>S-adenosyl-L-methionine</name>
        <dbReference type="ChEBI" id="CHEBI:59789"/>
    </ligand>
</feature>
<dbReference type="HAMAP" id="MF_02126">
    <property type="entry name" value="RF_methyltr_PrmC"/>
    <property type="match status" value="1"/>
</dbReference>
<dbReference type="NCBIfam" id="TIGR00536">
    <property type="entry name" value="hemK_fam"/>
    <property type="match status" value="1"/>
</dbReference>
<evidence type="ECO:0000256" key="6">
    <source>
        <dbReference type="SAM" id="MobiDB-lite"/>
    </source>
</evidence>
<dbReference type="KEGG" id="cox:E0W60_25765"/>
<dbReference type="Gene3D" id="3.40.50.150">
    <property type="entry name" value="Vaccinia Virus protein VP39"/>
    <property type="match status" value="1"/>
</dbReference>
<dbReference type="InterPro" id="IPR019874">
    <property type="entry name" value="RF_methyltr_PrmC"/>
</dbReference>
<evidence type="ECO:0000256" key="5">
    <source>
        <dbReference type="HAMAP-Rule" id="MF_02126"/>
    </source>
</evidence>
<dbReference type="InterPro" id="IPR029063">
    <property type="entry name" value="SAM-dependent_MTases_sf"/>
</dbReference>
<dbReference type="PANTHER" id="PTHR18895">
    <property type="entry name" value="HEMK METHYLTRANSFERASE"/>
    <property type="match status" value="1"/>
</dbReference>
<dbReference type="GO" id="GO:0003676">
    <property type="term" value="F:nucleic acid binding"/>
    <property type="evidence" value="ECO:0007669"/>
    <property type="project" value="InterPro"/>
</dbReference>
<accession>A0A4P7LLF8</accession>
<feature type="binding site" evidence="5">
    <location>
        <position position="212"/>
    </location>
    <ligand>
        <name>S-adenosyl-L-methionine</name>
        <dbReference type="ChEBI" id="CHEBI:59789"/>
    </ligand>
</feature>
<dbReference type="SUPFAM" id="SSF53335">
    <property type="entry name" value="S-adenosyl-L-methionine-dependent methyltransferases"/>
    <property type="match status" value="1"/>
</dbReference>
<dbReference type="InterPro" id="IPR002052">
    <property type="entry name" value="DNA_methylase_N6_adenine_CS"/>
</dbReference>
<dbReference type="NCBIfam" id="TIGR03534">
    <property type="entry name" value="RF_mod_PrmC"/>
    <property type="match status" value="1"/>
</dbReference>
<dbReference type="STRING" id="1349762.GCA_001592245_05420"/>
<reference evidence="9 10" key="1">
    <citation type="submission" date="2019-03" db="EMBL/GenBank/DDBJ databases">
        <title>Efficiently degradation of phenoxyalkanoic acid herbicides by Cupriavidus oxalaticus strain X32.</title>
        <authorList>
            <person name="Sheng X."/>
        </authorList>
    </citation>
    <scope>NUCLEOTIDE SEQUENCE [LARGE SCALE GENOMIC DNA]</scope>
    <source>
        <strain evidence="9 10">X32</strain>
    </source>
</reference>
<feature type="binding site" evidence="5">
    <location>
        <begin position="161"/>
        <end position="165"/>
    </location>
    <ligand>
        <name>S-adenosyl-L-methionine</name>
        <dbReference type="ChEBI" id="CHEBI:59789"/>
    </ligand>
</feature>